<evidence type="ECO:0000256" key="1">
    <source>
        <dbReference type="SAM" id="MobiDB-lite"/>
    </source>
</evidence>
<dbReference type="AlphaFoldDB" id="A0ABD3LK05"/>
<organism evidence="2 3">
    <name type="scientific">Eucalyptus globulus</name>
    <name type="common">Tasmanian blue gum</name>
    <dbReference type="NCBI Taxonomy" id="34317"/>
    <lineage>
        <taxon>Eukaryota</taxon>
        <taxon>Viridiplantae</taxon>
        <taxon>Streptophyta</taxon>
        <taxon>Embryophyta</taxon>
        <taxon>Tracheophyta</taxon>
        <taxon>Spermatophyta</taxon>
        <taxon>Magnoliopsida</taxon>
        <taxon>eudicotyledons</taxon>
        <taxon>Gunneridae</taxon>
        <taxon>Pentapetalae</taxon>
        <taxon>rosids</taxon>
        <taxon>malvids</taxon>
        <taxon>Myrtales</taxon>
        <taxon>Myrtaceae</taxon>
        <taxon>Myrtoideae</taxon>
        <taxon>Eucalypteae</taxon>
        <taxon>Eucalyptus</taxon>
    </lineage>
</organism>
<dbReference type="PANTHER" id="PTHR32108:SF9">
    <property type="entry name" value="REVERSE TRANSCRIPTASE RNASE H-LIKE DOMAIN-CONTAINING PROTEIN"/>
    <property type="match status" value="1"/>
</dbReference>
<sequence length="164" mass="19207">EAFLKQYKFIMDITPSREDLERTEKKKHESFKEYAIRWRNLATQISPEPTDFELRKMFIKTLPYEYRNRMVTTIAESFNQLIPVGEQIEIGLRDGWFTEPAPVSRRLSLKKDKEPLVDVNATYTANTGHLPTVQTSTGQQQTTSRQPPQRYNNRRQFTPLPGSL</sequence>
<protein>
    <recommendedName>
        <fullName evidence="4">Gag protein</fullName>
    </recommendedName>
</protein>
<dbReference type="PANTHER" id="PTHR32108">
    <property type="entry name" value="DNA-DIRECTED RNA POLYMERASE SUBUNIT ALPHA"/>
    <property type="match status" value="1"/>
</dbReference>
<reference evidence="2 3" key="1">
    <citation type="submission" date="2024-11" db="EMBL/GenBank/DDBJ databases">
        <title>Chromosome-level genome assembly of Eucalyptus globulus Labill. provides insights into its genome evolution.</title>
        <authorList>
            <person name="Li X."/>
        </authorList>
    </citation>
    <scope>NUCLEOTIDE SEQUENCE [LARGE SCALE GENOMIC DNA]</scope>
    <source>
        <strain evidence="2">CL2024</strain>
        <tissue evidence="2">Fresh tender leaves</tissue>
    </source>
</reference>
<dbReference type="EMBL" id="JBJKBG010000002">
    <property type="protein sequence ID" value="KAL3750216.1"/>
    <property type="molecule type" value="Genomic_DNA"/>
</dbReference>
<comment type="caution">
    <text evidence="2">The sequence shown here is derived from an EMBL/GenBank/DDBJ whole genome shotgun (WGS) entry which is preliminary data.</text>
</comment>
<evidence type="ECO:0008006" key="4">
    <source>
        <dbReference type="Google" id="ProtNLM"/>
    </source>
</evidence>
<accession>A0ABD3LK05</accession>
<feature type="region of interest" description="Disordered" evidence="1">
    <location>
        <begin position="123"/>
        <end position="164"/>
    </location>
</feature>
<name>A0ABD3LK05_EUCGL</name>
<gene>
    <name evidence="2" type="ORF">ACJRO7_011237</name>
</gene>
<feature type="compositionally biased region" description="Low complexity" evidence="1">
    <location>
        <begin position="134"/>
        <end position="156"/>
    </location>
</feature>
<keyword evidence="3" id="KW-1185">Reference proteome</keyword>
<feature type="non-terminal residue" evidence="2">
    <location>
        <position position="1"/>
    </location>
</feature>
<evidence type="ECO:0000313" key="2">
    <source>
        <dbReference type="EMBL" id="KAL3750216.1"/>
    </source>
</evidence>
<proteinExistence type="predicted"/>
<feature type="non-terminal residue" evidence="2">
    <location>
        <position position="164"/>
    </location>
</feature>
<evidence type="ECO:0000313" key="3">
    <source>
        <dbReference type="Proteomes" id="UP001634007"/>
    </source>
</evidence>
<feature type="compositionally biased region" description="Polar residues" evidence="1">
    <location>
        <begin position="123"/>
        <end position="133"/>
    </location>
</feature>
<dbReference type="Proteomes" id="UP001634007">
    <property type="component" value="Unassembled WGS sequence"/>
</dbReference>